<accession>A0A1Y1SAG7</accession>
<dbReference type="STRING" id="1317117.ATO7_14293"/>
<dbReference type="RefSeq" id="WP_083562964.1">
    <property type="nucleotide sequence ID" value="NZ_AQQV01000004.1"/>
</dbReference>
<keyword evidence="6" id="KW-0812">Transmembrane</keyword>
<keyword evidence="9" id="KW-1185">Reference proteome</keyword>
<evidence type="ECO:0000256" key="6">
    <source>
        <dbReference type="SAM" id="Phobius"/>
    </source>
</evidence>
<comment type="caution">
    <text evidence="4">Lacks conserved residue(s) required for the propagation of feature annotation.</text>
</comment>
<comment type="caution">
    <text evidence="8">The sequence shown here is derived from an EMBL/GenBank/DDBJ whole genome shotgun (WGS) entry which is preliminary data.</text>
</comment>
<dbReference type="InterPro" id="IPR016035">
    <property type="entry name" value="Acyl_Trfase/lysoPLipase"/>
</dbReference>
<dbReference type="InterPro" id="IPR002641">
    <property type="entry name" value="PNPLA_dom"/>
</dbReference>
<organism evidence="8 9">
    <name type="scientific">Oceanococcus atlanticus</name>
    <dbReference type="NCBI Taxonomy" id="1317117"/>
    <lineage>
        <taxon>Bacteria</taxon>
        <taxon>Pseudomonadati</taxon>
        <taxon>Pseudomonadota</taxon>
        <taxon>Gammaproteobacteria</taxon>
        <taxon>Chromatiales</taxon>
        <taxon>Oceanococcaceae</taxon>
        <taxon>Oceanococcus</taxon>
    </lineage>
</organism>
<dbReference type="EMBL" id="AQQV01000004">
    <property type="protein sequence ID" value="ORE85399.1"/>
    <property type="molecule type" value="Genomic_DNA"/>
</dbReference>
<dbReference type="InterPro" id="IPR021771">
    <property type="entry name" value="Triacylglycerol_lipase_N"/>
</dbReference>
<dbReference type="PROSITE" id="PS51635">
    <property type="entry name" value="PNPLA"/>
    <property type="match status" value="1"/>
</dbReference>
<feature type="short sequence motif" description="GXSXG" evidence="4">
    <location>
        <begin position="175"/>
        <end position="179"/>
    </location>
</feature>
<evidence type="ECO:0000256" key="4">
    <source>
        <dbReference type="PROSITE-ProRule" id="PRU01161"/>
    </source>
</evidence>
<dbReference type="AlphaFoldDB" id="A0A1Y1SAG7"/>
<evidence type="ECO:0000256" key="3">
    <source>
        <dbReference type="ARBA" id="ARBA00023098"/>
    </source>
</evidence>
<dbReference type="GO" id="GO:0016042">
    <property type="term" value="P:lipid catabolic process"/>
    <property type="evidence" value="ECO:0007669"/>
    <property type="project" value="UniProtKB-UniRule"/>
</dbReference>
<dbReference type="Pfam" id="PF11815">
    <property type="entry name" value="DUF3336"/>
    <property type="match status" value="1"/>
</dbReference>
<keyword evidence="6" id="KW-1133">Transmembrane helix</keyword>
<feature type="transmembrane region" description="Helical" evidence="6">
    <location>
        <begin position="143"/>
        <end position="164"/>
    </location>
</feature>
<feature type="active site" description="Nucleophile" evidence="4">
    <location>
        <position position="177"/>
    </location>
</feature>
<dbReference type="OrthoDB" id="7055653at2"/>
<evidence type="ECO:0000313" key="8">
    <source>
        <dbReference type="EMBL" id="ORE85399.1"/>
    </source>
</evidence>
<sequence length="497" mass="57037">MRKDKRLQRDLDNAEDYRSWRAAALELDELEGKADWRAEDESRDYDFRLIRARLNELRQLREEQRVSELVYALHEGLHGNLGGIANPKIYTYCRVGTKLLIEEYLHEVAICLNYLCDNEFPDFTLDDKIRFFKRTGSSFGRSGLMLSGGATLGMFHLGVIKALWSEDVLPRVLSGSSAGSIIAGAVGTRTDEELTEMFEPGGLYLDAFRLFDLRSAMRNRSLMDQGQLWHCLQQNMGDYTFEEAFERTRRIVGITVSPIEPHQHGRLLNYLTAPNVLINRASLASCAIPGVFPPVMLQAKSYDGDIIGYMPSKRWQDGTLRSDLPMLRIARLHNVNHYIVSQTNPHVVPFMKDDRARNSTGLVSLVSELARSSYGVYSKHIVETARHRMDPEGWWRVAEKLLALTNQRFSGDINIFPSQHPKKLMRMLSSPTEEDMRHFIRSGERRTWPQIERIRNSSVISRTFEACLQRMKDRGETRRDKAPGERVVRLRASSSRA</sequence>
<dbReference type="GO" id="GO:0004806">
    <property type="term" value="F:triacylglycerol lipase activity"/>
    <property type="evidence" value="ECO:0007669"/>
    <property type="project" value="InterPro"/>
</dbReference>
<proteinExistence type="predicted"/>
<evidence type="ECO:0000256" key="2">
    <source>
        <dbReference type="ARBA" id="ARBA00022963"/>
    </source>
</evidence>
<dbReference type="PANTHER" id="PTHR14226">
    <property type="entry name" value="NEUROPATHY TARGET ESTERASE/SWISS CHEESE D.MELANOGASTER"/>
    <property type="match status" value="1"/>
</dbReference>
<feature type="domain" description="PNPLA" evidence="7">
    <location>
        <begin position="144"/>
        <end position="330"/>
    </location>
</feature>
<feature type="active site" description="Proton acceptor" evidence="4">
    <location>
        <position position="317"/>
    </location>
</feature>
<keyword evidence="6" id="KW-0472">Membrane</keyword>
<dbReference type="CDD" id="cd07206">
    <property type="entry name" value="Pat_TGL3-4-5_SDP1"/>
    <property type="match status" value="1"/>
</dbReference>
<evidence type="ECO:0000256" key="5">
    <source>
        <dbReference type="SAM" id="MobiDB-lite"/>
    </source>
</evidence>
<feature type="region of interest" description="Disordered" evidence="5">
    <location>
        <begin position="472"/>
        <end position="497"/>
    </location>
</feature>
<evidence type="ECO:0000313" key="9">
    <source>
        <dbReference type="Proteomes" id="UP000192342"/>
    </source>
</evidence>
<protein>
    <submittedName>
        <fullName evidence="8">Patatin family protein</fullName>
    </submittedName>
</protein>
<dbReference type="Proteomes" id="UP000192342">
    <property type="component" value="Unassembled WGS sequence"/>
</dbReference>
<evidence type="ECO:0000256" key="1">
    <source>
        <dbReference type="ARBA" id="ARBA00022801"/>
    </source>
</evidence>
<dbReference type="Gene3D" id="3.40.1090.10">
    <property type="entry name" value="Cytosolic phospholipase A2 catalytic domain"/>
    <property type="match status" value="2"/>
</dbReference>
<dbReference type="InterPro" id="IPR050301">
    <property type="entry name" value="NTE"/>
</dbReference>
<keyword evidence="1 4" id="KW-0378">Hydrolase</keyword>
<keyword evidence="2 4" id="KW-0442">Lipid degradation</keyword>
<dbReference type="SUPFAM" id="SSF52151">
    <property type="entry name" value="FabD/lysophospholipase-like"/>
    <property type="match status" value="1"/>
</dbReference>
<name>A0A1Y1SAG7_9GAMM</name>
<evidence type="ECO:0000259" key="7">
    <source>
        <dbReference type="PROSITE" id="PS51635"/>
    </source>
</evidence>
<keyword evidence="3 4" id="KW-0443">Lipid metabolism</keyword>
<reference evidence="8 9" key="1">
    <citation type="submission" date="2013-04" db="EMBL/GenBank/DDBJ databases">
        <title>Oceanococcus atlanticus 22II-S10r2 Genome Sequencing.</title>
        <authorList>
            <person name="Lai Q."/>
            <person name="Li G."/>
            <person name="Shao Z."/>
        </authorList>
    </citation>
    <scope>NUCLEOTIDE SEQUENCE [LARGE SCALE GENOMIC DNA]</scope>
    <source>
        <strain evidence="8 9">22II-S10r2</strain>
    </source>
</reference>
<feature type="compositionally biased region" description="Basic and acidic residues" evidence="5">
    <location>
        <begin position="472"/>
        <end position="488"/>
    </location>
</feature>
<dbReference type="PANTHER" id="PTHR14226:SF10">
    <property type="entry name" value="TRIACYLGLYCEROL LIPASE 4-RELATED"/>
    <property type="match status" value="1"/>
</dbReference>
<dbReference type="Pfam" id="PF01734">
    <property type="entry name" value="Patatin"/>
    <property type="match status" value="1"/>
</dbReference>
<gene>
    <name evidence="8" type="ORF">ATO7_14293</name>
</gene>